<dbReference type="PANTHER" id="PTHR22953:SF106">
    <property type="entry name" value="PURPLE ACID PHOSPHATASE"/>
    <property type="match status" value="1"/>
</dbReference>
<dbReference type="Proteomes" id="UP000325315">
    <property type="component" value="Unassembled WGS sequence"/>
</dbReference>
<keyword evidence="5" id="KW-1185">Reference proteome</keyword>
<dbReference type="EMBL" id="SMMG02000001">
    <property type="protein sequence ID" value="KAA3488905.1"/>
    <property type="molecule type" value="Genomic_DNA"/>
</dbReference>
<comment type="caution">
    <text evidence="4">The sequence shown here is derived from an EMBL/GenBank/DDBJ whole genome shotgun (WGS) entry which is preliminary data.</text>
</comment>
<dbReference type="GO" id="GO:0003993">
    <property type="term" value="F:acid phosphatase activity"/>
    <property type="evidence" value="ECO:0007669"/>
    <property type="project" value="InterPro"/>
</dbReference>
<dbReference type="OrthoDB" id="45007at2759"/>
<dbReference type="InterPro" id="IPR039331">
    <property type="entry name" value="PAPs-like"/>
</dbReference>
<reference evidence="5" key="1">
    <citation type="journal article" date="2019" name="Plant Biotechnol. J.">
        <title>Genome sequencing of the Australian wild diploid species Gossypium australe highlights disease resistance and delayed gland morphogenesis.</title>
        <authorList>
            <person name="Cai Y."/>
            <person name="Cai X."/>
            <person name="Wang Q."/>
            <person name="Wang P."/>
            <person name="Zhang Y."/>
            <person name="Cai C."/>
            <person name="Xu Y."/>
            <person name="Wang K."/>
            <person name="Zhou Z."/>
            <person name="Wang C."/>
            <person name="Geng S."/>
            <person name="Li B."/>
            <person name="Dong Q."/>
            <person name="Hou Y."/>
            <person name="Wang H."/>
            <person name="Ai P."/>
            <person name="Liu Z."/>
            <person name="Yi F."/>
            <person name="Sun M."/>
            <person name="An G."/>
            <person name="Cheng J."/>
            <person name="Zhang Y."/>
            <person name="Shi Q."/>
            <person name="Xie Y."/>
            <person name="Shi X."/>
            <person name="Chang Y."/>
            <person name="Huang F."/>
            <person name="Chen Y."/>
            <person name="Hong S."/>
            <person name="Mi L."/>
            <person name="Sun Q."/>
            <person name="Zhang L."/>
            <person name="Zhou B."/>
            <person name="Peng R."/>
            <person name="Zhang X."/>
            <person name="Liu F."/>
        </authorList>
    </citation>
    <scope>NUCLEOTIDE SEQUENCE [LARGE SCALE GENOMIC DNA]</scope>
    <source>
        <strain evidence="5">cv. PA1801</strain>
    </source>
</reference>
<dbReference type="Pfam" id="PF14008">
    <property type="entry name" value="Metallophos_C"/>
    <property type="match status" value="1"/>
</dbReference>
<organism evidence="4 5">
    <name type="scientific">Gossypium australe</name>
    <dbReference type="NCBI Taxonomy" id="47621"/>
    <lineage>
        <taxon>Eukaryota</taxon>
        <taxon>Viridiplantae</taxon>
        <taxon>Streptophyta</taxon>
        <taxon>Embryophyta</taxon>
        <taxon>Tracheophyta</taxon>
        <taxon>Spermatophyta</taxon>
        <taxon>Magnoliopsida</taxon>
        <taxon>eudicotyledons</taxon>
        <taxon>Gunneridae</taxon>
        <taxon>Pentapetalae</taxon>
        <taxon>rosids</taxon>
        <taxon>malvids</taxon>
        <taxon>Malvales</taxon>
        <taxon>Malvaceae</taxon>
        <taxon>Malvoideae</taxon>
        <taxon>Gossypium</taxon>
    </lineage>
</organism>
<sequence length="319" mass="36095">MALLKVFDPCAICLLCLVLSASELCNGGITGNFLRKEYSPDMPLDSDVFQVPPGYNAPQQFSTGLKIVSIRIVQRGFLSDISSSITLQGTSITAPSRTWRRFWFKTPPRTDPDVPYTFGLIGNHELDFAPQLEETTPFKPYMHRYYVPYASSHSTSPLWYSIKRGSAYLIVLSSYSAYGKSTPQYKWLRDELPKVDRSKTPWLIVLCTAQFILKRISNIAYNIVNGMCTPVDDQSAPVYITIGDGGNHDGPAIGMVEPQPSFSAYRKASFGHGIFDIKNRTHAYFSWHRNQDRYAVEADSFWFHSSYWNPLGKSFVAQY</sequence>
<evidence type="ECO:0000259" key="3">
    <source>
        <dbReference type="Pfam" id="PF14008"/>
    </source>
</evidence>
<dbReference type="PANTHER" id="PTHR22953">
    <property type="entry name" value="ACID PHOSPHATASE RELATED"/>
    <property type="match status" value="1"/>
</dbReference>
<dbReference type="CDD" id="cd00839">
    <property type="entry name" value="MPP_PAPs"/>
    <property type="match status" value="1"/>
</dbReference>
<protein>
    <submittedName>
        <fullName evidence="4">Purple acid phosphatase 10 isoform 2</fullName>
    </submittedName>
</protein>
<dbReference type="SUPFAM" id="SSF56300">
    <property type="entry name" value="Metallo-dependent phosphatases"/>
    <property type="match status" value="1"/>
</dbReference>
<keyword evidence="1 2" id="KW-0732">Signal</keyword>
<name>A0A5B6X7B2_9ROSI</name>
<dbReference type="InterPro" id="IPR029052">
    <property type="entry name" value="Metallo-depent_PP-like"/>
</dbReference>
<dbReference type="InterPro" id="IPR041792">
    <property type="entry name" value="MPP_PAP"/>
</dbReference>
<feature type="chain" id="PRO_5023111686" evidence="2">
    <location>
        <begin position="28"/>
        <end position="319"/>
    </location>
</feature>
<proteinExistence type="predicted"/>
<evidence type="ECO:0000256" key="1">
    <source>
        <dbReference type="ARBA" id="ARBA00022729"/>
    </source>
</evidence>
<dbReference type="InterPro" id="IPR025733">
    <property type="entry name" value="PAPs_C"/>
</dbReference>
<gene>
    <name evidence="4" type="ORF">EPI10_032607</name>
</gene>
<accession>A0A5B6X7B2</accession>
<dbReference type="Gene3D" id="3.60.21.10">
    <property type="match status" value="2"/>
</dbReference>
<feature type="signal peptide" evidence="2">
    <location>
        <begin position="1"/>
        <end position="27"/>
    </location>
</feature>
<evidence type="ECO:0000313" key="5">
    <source>
        <dbReference type="Proteomes" id="UP000325315"/>
    </source>
</evidence>
<feature type="domain" description="Purple acid phosphatase C-terminal" evidence="3">
    <location>
        <begin position="236"/>
        <end position="293"/>
    </location>
</feature>
<dbReference type="AlphaFoldDB" id="A0A5B6X7B2"/>
<evidence type="ECO:0000256" key="2">
    <source>
        <dbReference type="SAM" id="SignalP"/>
    </source>
</evidence>
<evidence type="ECO:0000313" key="4">
    <source>
        <dbReference type="EMBL" id="KAA3488905.1"/>
    </source>
</evidence>